<keyword evidence="4" id="KW-1185">Reference proteome</keyword>
<comment type="similarity">
    <text evidence="1">Belongs to the peptidase C14B family.</text>
</comment>
<dbReference type="OrthoDB" id="3223806at2759"/>
<dbReference type="EMBL" id="LN679160">
    <property type="protein sequence ID" value="CEL62093.1"/>
    <property type="molecule type" value="Genomic_DNA"/>
</dbReference>
<dbReference type="InterPro" id="IPR011600">
    <property type="entry name" value="Pept_C14_caspase"/>
</dbReference>
<dbReference type="Pfam" id="PF00656">
    <property type="entry name" value="Peptidase_C14"/>
    <property type="match status" value="2"/>
</dbReference>
<feature type="domain" description="Peptidase C14 caspase" evidence="2">
    <location>
        <begin position="74"/>
        <end position="170"/>
    </location>
</feature>
<feature type="domain" description="Peptidase C14 caspase" evidence="2">
    <location>
        <begin position="237"/>
        <end position="461"/>
    </location>
</feature>
<dbReference type="PANTHER" id="PTHR48104">
    <property type="entry name" value="METACASPASE-4"/>
    <property type="match status" value="1"/>
</dbReference>
<gene>
    <name evidence="3" type="ORF">RSOLAG1IB_10195</name>
</gene>
<dbReference type="GO" id="GO:0005737">
    <property type="term" value="C:cytoplasm"/>
    <property type="evidence" value="ECO:0007669"/>
    <property type="project" value="TreeGrafter"/>
</dbReference>
<protein>
    <recommendedName>
        <fullName evidence="2">Peptidase C14 caspase domain-containing protein</fullName>
    </recommendedName>
</protein>
<dbReference type="InterPro" id="IPR050452">
    <property type="entry name" value="Metacaspase"/>
</dbReference>
<sequence>MELNEVSMHSLRKPESLLNNSQFARGGIGANKHLLPSSRRALSQDVRDRLRLAILEGNRSCQQVVESCFPGAHRRALIIAEQYLDNPEFDSLRATHYDAARVYDMLRSQGYHAHDIRLLVSGVELNSQDDLEYAPTRENIVAGIEWLVSGTKAGDYRYFHFSGHGTSSETSFETGKVARVAPKTATIIPGSYPEPYNDIGKRTMCEIIPASELKYYSEAIVAHWIPGSDSSFEDSLIYDRELNREFSKLPRHSHLTVTLDCCHSGRMINNNYKLAGGGLRGARNFPISQLEPTRYPSVLPRVHDTPQPSSPGYSITYLESIGLELKGILMCAFFVLLKCAQLTLYALPCLIFVIRYPARVLVSSACSLMGVVLMVDKLPERERCMDGIKATVFHWSSCHQRQEAMDYGNYKGGYFTYAFCRAIEQMPSSGRTVGELYEDVERLLTTAVKEHNHKHKPSHTQHCQLWTSLGDDDELAVKNRLHLPFTL</sequence>
<dbReference type="Proteomes" id="UP000059188">
    <property type="component" value="Unassembled WGS sequence"/>
</dbReference>
<evidence type="ECO:0000313" key="3">
    <source>
        <dbReference type="EMBL" id="CEL62093.1"/>
    </source>
</evidence>
<dbReference type="Gene3D" id="3.40.50.1460">
    <property type="match status" value="1"/>
</dbReference>
<dbReference type="AlphaFoldDB" id="A0A0B7G0U4"/>
<name>A0A0B7G0U4_THACB</name>
<evidence type="ECO:0000259" key="2">
    <source>
        <dbReference type="Pfam" id="PF00656"/>
    </source>
</evidence>
<proteinExistence type="inferred from homology"/>
<evidence type="ECO:0000256" key="1">
    <source>
        <dbReference type="ARBA" id="ARBA00009005"/>
    </source>
</evidence>
<dbReference type="GO" id="GO:0006508">
    <property type="term" value="P:proteolysis"/>
    <property type="evidence" value="ECO:0007669"/>
    <property type="project" value="InterPro"/>
</dbReference>
<organism evidence="3 4">
    <name type="scientific">Thanatephorus cucumeris (strain AG1-IB / isolate 7/3/14)</name>
    <name type="common">Lettuce bottom rot fungus</name>
    <name type="synonym">Rhizoctonia solani</name>
    <dbReference type="NCBI Taxonomy" id="1108050"/>
    <lineage>
        <taxon>Eukaryota</taxon>
        <taxon>Fungi</taxon>
        <taxon>Dikarya</taxon>
        <taxon>Basidiomycota</taxon>
        <taxon>Agaricomycotina</taxon>
        <taxon>Agaricomycetes</taxon>
        <taxon>Cantharellales</taxon>
        <taxon>Ceratobasidiaceae</taxon>
        <taxon>Rhizoctonia</taxon>
        <taxon>Rhizoctonia solani AG-1</taxon>
    </lineage>
</organism>
<accession>A0A0B7G0U4</accession>
<dbReference type="GO" id="GO:0004197">
    <property type="term" value="F:cysteine-type endopeptidase activity"/>
    <property type="evidence" value="ECO:0007669"/>
    <property type="project" value="InterPro"/>
</dbReference>
<evidence type="ECO:0000313" key="4">
    <source>
        <dbReference type="Proteomes" id="UP000059188"/>
    </source>
</evidence>
<dbReference type="PANTHER" id="PTHR48104:SF30">
    <property type="entry name" value="METACASPASE-1"/>
    <property type="match status" value="1"/>
</dbReference>
<reference evidence="3 4" key="1">
    <citation type="submission" date="2014-11" db="EMBL/GenBank/DDBJ databases">
        <authorList>
            <person name="Wibberg Daniel"/>
        </authorList>
    </citation>
    <scope>NUCLEOTIDE SEQUENCE [LARGE SCALE GENOMIC DNA]</scope>
    <source>
        <strain evidence="3">Rhizoctonia solani AG1-IB 7/3/14</strain>
    </source>
</reference>